<dbReference type="InterPro" id="IPR040198">
    <property type="entry name" value="Fido_containing"/>
</dbReference>
<protein>
    <recommendedName>
        <fullName evidence="3">Fido domain-containing protein</fullName>
    </recommendedName>
</protein>
<evidence type="ECO:0000313" key="4">
    <source>
        <dbReference type="EMBL" id="OIO16301.1"/>
    </source>
</evidence>
<name>A0A1J4U0D4_9BACT</name>
<dbReference type="Gene3D" id="1.10.3290.10">
    <property type="entry name" value="Fido-like domain"/>
    <property type="match status" value="1"/>
</dbReference>
<keyword evidence="2" id="KW-0067">ATP-binding</keyword>
<feature type="domain" description="Fido" evidence="3">
    <location>
        <begin position="49"/>
        <end position="199"/>
    </location>
</feature>
<proteinExistence type="predicted"/>
<dbReference type="InterPro" id="IPR036597">
    <property type="entry name" value="Fido-like_dom_sf"/>
</dbReference>
<dbReference type="Pfam" id="PF02661">
    <property type="entry name" value="Fic"/>
    <property type="match status" value="1"/>
</dbReference>
<dbReference type="GO" id="GO:0005524">
    <property type="term" value="F:ATP binding"/>
    <property type="evidence" value="ECO:0007669"/>
    <property type="project" value="UniProtKB-KW"/>
</dbReference>
<organism evidence="4 5">
    <name type="scientific">Candidatus Kuenenbacteria bacterium CG1_02_38_13</name>
    <dbReference type="NCBI Taxonomy" id="1805235"/>
    <lineage>
        <taxon>Bacteria</taxon>
        <taxon>Candidatus Kueneniibacteriota</taxon>
    </lineage>
</organism>
<keyword evidence="2" id="KW-0547">Nucleotide-binding</keyword>
<dbReference type="Proteomes" id="UP000182465">
    <property type="component" value="Unassembled WGS sequence"/>
</dbReference>
<evidence type="ECO:0000256" key="1">
    <source>
        <dbReference type="PIRSR" id="PIRSR640198-1"/>
    </source>
</evidence>
<dbReference type="SUPFAM" id="SSF140931">
    <property type="entry name" value="Fic-like"/>
    <property type="match status" value="1"/>
</dbReference>
<accession>A0A1J4U0D4</accession>
<feature type="binding site" evidence="2">
    <location>
        <begin position="80"/>
        <end position="83"/>
    </location>
    <ligand>
        <name>ATP</name>
        <dbReference type="ChEBI" id="CHEBI:30616"/>
    </ligand>
</feature>
<evidence type="ECO:0000313" key="5">
    <source>
        <dbReference type="Proteomes" id="UP000182465"/>
    </source>
</evidence>
<feature type="binding site" evidence="2">
    <location>
        <begin position="140"/>
        <end position="147"/>
    </location>
    <ligand>
        <name>ATP</name>
        <dbReference type="ChEBI" id="CHEBI:30616"/>
    </ligand>
</feature>
<dbReference type="InterPro" id="IPR003812">
    <property type="entry name" value="Fido"/>
</dbReference>
<evidence type="ECO:0000259" key="3">
    <source>
        <dbReference type="PROSITE" id="PS51459"/>
    </source>
</evidence>
<dbReference type="PANTHER" id="PTHR13504:SF38">
    <property type="entry name" value="FIDO DOMAIN-CONTAINING PROTEIN"/>
    <property type="match status" value="1"/>
</dbReference>
<feature type="active site" evidence="1">
    <location>
        <position position="136"/>
    </location>
</feature>
<evidence type="ECO:0000256" key="2">
    <source>
        <dbReference type="PIRSR" id="PIRSR640198-2"/>
    </source>
</evidence>
<dbReference type="PANTHER" id="PTHR13504">
    <property type="entry name" value="FIDO DOMAIN-CONTAINING PROTEIN DDB_G0283145"/>
    <property type="match status" value="1"/>
</dbReference>
<dbReference type="EMBL" id="MNVB01000064">
    <property type="protein sequence ID" value="OIO16301.1"/>
    <property type="molecule type" value="Genomic_DNA"/>
</dbReference>
<sequence>MAKRPGETSYKETAFGIIPRSKLIPLEIEGIKRAWDFVLKKSAKNKLPLATSFIKKAHQVGFGWIFPELGGKFRKINVTVSKHTPPKFYFVSQEMDNFTKDLQVRIKHLPKIEDEKFINELISLLAWSHHKFLWIHPFQDYNGRIGRLLINIILLNLNLPPIELKVETTAGRKKYVKALQLADSHNYIKLENIFNSAIDEMANELNSKK</sequence>
<dbReference type="AlphaFoldDB" id="A0A1J4U0D4"/>
<comment type="caution">
    <text evidence="4">The sequence shown here is derived from an EMBL/GenBank/DDBJ whole genome shotgun (WGS) entry which is preliminary data.</text>
</comment>
<reference evidence="4" key="1">
    <citation type="journal article" date="2016" name="Environ. Microbiol.">
        <title>Genomic resolution of a cold subsurface aquifer community provides metabolic insights for novel microbes adapted to high CO concentrations.</title>
        <authorList>
            <person name="Probst A.J."/>
            <person name="Castelle C.J."/>
            <person name="Singh A."/>
            <person name="Brown C.T."/>
            <person name="Anantharaman K."/>
            <person name="Sharon I."/>
            <person name="Hug L.A."/>
            <person name="Burstein D."/>
            <person name="Emerson J.B."/>
            <person name="Thomas B.C."/>
            <person name="Banfield J.F."/>
        </authorList>
    </citation>
    <scope>NUCLEOTIDE SEQUENCE [LARGE SCALE GENOMIC DNA]</scope>
    <source>
        <strain evidence="4">CG1_02_38_13</strain>
    </source>
</reference>
<gene>
    <name evidence="4" type="ORF">AUJ29_03035</name>
</gene>
<dbReference type="PROSITE" id="PS51459">
    <property type="entry name" value="FIDO"/>
    <property type="match status" value="1"/>
</dbReference>